<evidence type="ECO:0000313" key="6">
    <source>
        <dbReference type="Proteomes" id="UP000184731"/>
    </source>
</evidence>
<feature type="domain" description="Calcineurin-like phosphoesterase" evidence="3">
    <location>
        <begin position="12"/>
        <end position="249"/>
    </location>
</feature>
<dbReference type="InterPro" id="IPR036907">
    <property type="entry name" value="5'-Nucleotdase_C_sf"/>
</dbReference>
<dbReference type="Pfam" id="PF02872">
    <property type="entry name" value="5_nucleotid_C"/>
    <property type="match status" value="1"/>
</dbReference>
<dbReference type="EMBL" id="CP017834">
    <property type="protein sequence ID" value="APJ04432.1"/>
    <property type="molecule type" value="Genomic_DNA"/>
</dbReference>
<dbReference type="NCBIfam" id="NF006938">
    <property type="entry name" value="PRK09420.1"/>
    <property type="match status" value="1"/>
</dbReference>
<sequence>MKPRSPTYQLAILETSDLHCNIVPYDYYNDKKSDHSGLAKTASLIKKFQKIYKNSILVDNGDLIQGNALADYVSRYQPLPADQIHPIFKVMNYLKYDIATLGNHDFNYGIDFLKQIVKHAEFPYICSNIFLYEAKAPHHKGKSLYPETYILEKILDQNEMIKIGFIGVAPPQILVWDKHILENKVIALDIVETTKKLAAQLKKEGADLVIVLAHSGILPLKYVPETENAVFELTKIKHVDAVFSGHQHSVFPGGKVFNNLKKYHVDNEIGKINNKPVVMPGALGSHLGLIRFILEKKNKNWKILQSFSEVHSVKDFEADSKVLSLVDEENKKVLTHIRSYVGQSNVHFHSWFSTIMTTLSSQFIQKIGIEYGQKNLKGTQWEKTPLLCAFAPLNTGSHGSPYINIAKGSLAIKDISNLYPYDNEFKIILANGNQLKEWLEFSAKAFNQIDINATDEINILNPLFPSFNFDCIFGVTYEIDITQPPGNRIYNLCYDNIPINPRKKFAIVTNNYRASGGGNFPNVNKFKSILNSTELYRDIVVAKVNSCNEINVNLDRNWKIRPIKNSLKQKIIFESALDSIPYHPPFLNLLSKDGLLKRAKYLVDMTKF</sequence>
<dbReference type="AlphaFoldDB" id="A0A1L4D2L5"/>
<keyword evidence="6" id="KW-1185">Reference proteome</keyword>
<evidence type="ECO:0000256" key="1">
    <source>
        <dbReference type="ARBA" id="ARBA00022729"/>
    </source>
</evidence>
<accession>A0A1L4D2L5</accession>
<keyword evidence="2" id="KW-0378">Hydrolase</keyword>
<dbReference type="SUPFAM" id="SSF55816">
    <property type="entry name" value="5'-nucleotidase (syn. UDP-sugar hydrolase), C-terminal domain"/>
    <property type="match status" value="1"/>
</dbReference>
<proteinExistence type="inferred from homology"/>
<dbReference type="InterPro" id="IPR008334">
    <property type="entry name" value="5'-Nucleotdase_C"/>
</dbReference>
<dbReference type="PRINTS" id="PR01607">
    <property type="entry name" value="APYRASEFAMLY"/>
</dbReference>
<name>A0A1L4D2L5_9BACT</name>
<dbReference type="InterPro" id="IPR029052">
    <property type="entry name" value="Metallo-depent_PP-like"/>
</dbReference>
<dbReference type="Pfam" id="PF00149">
    <property type="entry name" value="Metallophos"/>
    <property type="match status" value="1"/>
</dbReference>
<comment type="similarity">
    <text evidence="2">Belongs to the 5'-nucleotidase family.</text>
</comment>
<dbReference type="Gene3D" id="3.60.21.10">
    <property type="match status" value="1"/>
</dbReference>
<dbReference type="GO" id="GO:0030288">
    <property type="term" value="C:outer membrane-bounded periplasmic space"/>
    <property type="evidence" value="ECO:0007669"/>
    <property type="project" value="TreeGrafter"/>
</dbReference>
<gene>
    <name evidence="5" type="ORF">AXG55_11145</name>
</gene>
<dbReference type="GO" id="GO:0016787">
    <property type="term" value="F:hydrolase activity"/>
    <property type="evidence" value="ECO:0007669"/>
    <property type="project" value="UniProtKB-KW"/>
</dbReference>
<dbReference type="GO" id="GO:0009166">
    <property type="term" value="P:nucleotide catabolic process"/>
    <property type="evidence" value="ECO:0007669"/>
    <property type="project" value="InterPro"/>
</dbReference>
<dbReference type="STRING" id="1915309.AXG55_11145"/>
<dbReference type="Proteomes" id="UP000184731">
    <property type="component" value="Chromosome"/>
</dbReference>
<dbReference type="InterPro" id="IPR006179">
    <property type="entry name" value="5_nucleotidase/apyrase"/>
</dbReference>
<dbReference type="GO" id="GO:0000166">
    <property type="term" value="F:nucleotide binding"/>
    <property type="evidence" value="ECO:0007669"/>
    <property type="project" value="UniProtKB-KW"/>
</dbReference>
<evidence type="ECO:0000313" key="5">
    <source>
        <dbReference type="EMBL" id="APJ04432.1"/>
    </source>
</evidence>
<reference evidence="5 6" key="1">
    <citation type="submission" date="2016-10" db="EMBL/GenBank/DDBJ databases">
        <title>Silvanigrella aquatica sp. nov., isolated from a freshwater lake located in the Black Forest, Germany, description of Silvanigrellaceae fam. nov., Silvanigrellales ord. nov., reclassification of the order Bdellovibrionales in the class Oligoflexia, reclassification of the families Bacteriovoracaceae and Halobacteriovoraceae in the new order Bacteriovoracales ord. nov., and reclassification of the family Pseudobacteriovoracaceae in the order Oligoflexiales.</title>
        <authorList>
            <person name="Hahn M.W."/>
            <person name="Schmidt J."/>
            <person name="Koll U."/>
            <person name="Rohde M."/>
            <person name="Verbag S."/>
            <person name="Pitt A."/>
            <person name="Nakai R."/>
            <person name="Naganuma T."/>
            <person name="Lang E."/>
        </authorList>
    </citation>
    <scope>NUCLEOTIDE SEQUENCE [LARGE SCALE GENOMIC DNA]</scope>
    <source>
        <strain evidence="5 6">MWH-Nonnen-W8red</strain>
    </source>
</reference>
<dbReference type="InterPro" id="IPR004843">
    <property type="entry name" value="Calcineurin-like_PHP"/>
</dbReference>
<feature type="domain" description="5'-Nucleotidase C-terminal" evidence="4">
    <location>
        <begin position="393"/>
        <end position="522"/>
    </location>
</feature>
<dbReference type="RefSeq" id="WP_148698188.1">
    <property type="nucleotide sequence ID" value="NZ_CP017834.1"/>
</dbReference>
<keyword evidence="2" id="KW-0547">Nucleotide-binding</keyword>
<organism evidence="5 6">
    <name type="scientific">Silvanigrella aquatica</name>
    <dbReference type="NCBI Taxonomy" id="1915309"/>
    <lineage>
        <taxon>Bacteria</taxon>
        <taxon>Pseudomonadati</taxon>
        <taxon>Bdellovibrionota</taxon>
        <taxon>Oligoflexia</taxon>
        <taxon>Silvanigrellales</taxon>
        <taxon>Silvanigrellaceae</taxon>
        <taxon>Silvanigrella</taxon>
    </lineage>
</organism>
<keyword evidence="1" id="KW-0732">Signal</keyword>
<dbReference type="OrthoDB" id="9803927at2"/>
<dbReference type="PANTHER" id="PTHR11575:SF6">
    <property type="entry name" value="2',3'-CYCLIC-NUCLEOTIDE 2'-PHOSPHODIESTERASE_3'-NUCLEOTIDASE"/>
    <property type="match status" value="1"/>
</dbReference>
<dbReference type="SUPFAM" id="SSF56300">
    <property type="entry name" value="Metallo-dependent phosphatases"/>
    <property type="match status" value="1"/>
</dbReference>
<evidence type="ECO:0000259" key="3">
    <source>
        <dbReference type="Pfam" id="PF00149"/>
    </source>
</evidence>
<protein>
    <recommendedName>
        <fullName evidence="7">2',3'-cyclic-nucleotide 2'-phosphodiesterase</fullName>
    </recommendedName>
</protein>
<dbReference type="Gene3D" id="3.90.780.10">
    <property type="entry name" value="5'-Nucleotidase, C-terminal domain"/>
    <property type="match status" value="1"/>
</dbReference>
<dbReference type="KEGG" id="saqi:AXG55_11145"/>
<evidence type="ECO:0008006" key="7">
    <source>
        <dbReference type="Google" id="ProtNLM"/>
    </source>
</evidence>
<dbReference type="PANTHER" id="PTHR11575">
    <property type="entry name" value="5'-NUCLEOTIDASE-RELATED"/>
    <property type="match status" value="1"/>
</dbReference>
<evidence type="ECO:0000256" key="2">
    <source>
        <dbReference type="RuleBase" id="RU362119"/>
    </source>
</evidence>
<evidence type="ECO:0000259" key="4">
    <source>
        <dbReference type="Pfam" id="PF02872"/>
    </source>
</evidence>